<sequence>MQVAGVDSLDCTTYTPTYLPHTETKALKHFQWAIDHLRLSEFKSDEYLIYSPQRLHRFTFVCGREHDPVATREWSSLRAQIAVECEWDRTVLTSILNAMRFGNIDASCNKTNTRQSNGLIAEWAIVAPKG</sequence>
<evidence type="ECO:0000313" key="3">
    <source>
        <dbReference type="WBParaSite" id="TCNE_0001951701-mRNA-1"/>
    </source>
</evidence>
<keyword evidence="2" id="KW-1185">Reference proteome</keyword>
<organism evidence="2 3">
    <name type="scientific">Toxocara canis</name>
    <name type="common">Canine roundworm</name>
    <dbReference type="NCBI Taxonomy" id="6265"/>
    <lineage>
        <taxon>Eukaryota</taxon>
        <taxon>Metazoa</taxon>
        <taxon>Ecdysozoa</taxon>
        <taxon>Nematoda</taxon>
        <taxon>Chromadorea</taxon>
        <taxon>Rhabditida</taxon>
        <taxon>Spirurina</taxon>
        <taxon>Ascaridomorpha</taxon>
        <taxon>Ascaridoidea</taxon>
        <taxon>Toxocaridae</taxon>
        <taxon>Toxocara</taxon>
    </lineage>
</organism>
<dbReference type="Proteomes" id="UP000050794">
    <property type="component" value="Unassembled WGS sequence"/>
</dbReference>
<evidence type="ECO:0000313" key="1">
    <source>
        <dbReference type="EMBL" id="VDM50834.1"/>
    </source>
</evidence>
<dbReference type="WBParaSite" id="TCNE_0001951701-mRNA-1">
    <property type="protein sequence ID" value="TCNE_0001951701-mRNA-1"/>
    <property type="gene ID" value="TCNE_0001951701"/>
</dbReference>
<accession>A0A183VFJ3</accession>
<reference evidence="3" key="1">
    <citation type="submission" date="2016-06" db="UniProtKB">
        <authorList>
            <consortium name="WormBaseParasite"/>
        </authorList>
    </citation>
    <scope>IDENTIFICATION</scope>
</reference>
<name>A0A183VFJ3_TOXCA</name>
<gene>
    <name evidence="1" type="ORF">TCNE_LOCUS19513</name>
</gene>
<proteinExistence type="predicted"/>
<dbReference type="EMBL" id="UYWY01027033">
    <property type="protein sequence ID" value="VDM50834.1"/>
    <property type="molecule type" value="Genomic_DNA"/>
</dbReference>
<protein>
    <submittedName>
        <fullName evidence="3">Myotubularin phosphatase domain-containing protein</fullName>
    </submittedName>
</protein>
<evidence type="ECO:0000313" key="2">
    <source>
        <dbReference type="Proteomes" id="UP000050794"/>
    </source>
</evidence>
<reference evidence="1 2" key="2">
    <citation type="submission" date="2018-11" db="EMBL/GenBank/DDBJ databases">
        <authorList>
            <consortium name="Pathogen Informatics"/>
        </authorList>
    </citation>
    <scope>NUCLEOTIDE SEQUENCE [LARGE SCALE GENOMIC DNA]</scope>
</reference>
<dbReference type="AlphaFoldDB" id="A0A183VFJ3"/>